<proteinExistence type="inferred from homology"/>
<evidence type="ECO:0000313" key="7">
    <source>
        <dbReference type="Proteomes" id="UP000076727"/>
    </source>
</evidence>
<accession>A0A165MXC8</accession>
<dbReference type="STRING" id="1314783.A0A165MXC8"/>
<evidence type="ECO:0000256" key="3">
    <source>
        <dbReference type="RuleBase" id="RU361235"/>
    </source>
</evidence>
<keyword evidence="7" id="KW-1185">Reference proteome</keyword>
<dbReference type="EMBL" id="KV429092">
    <property type="protein sequence ID" value="KZT66243.1"/>
    <property type="molecule type" value="Genomic_DNA"/>
</dbReference>
<dbReference type="InterPro" id="IPR002018">
    <property type="entry name" value="CarbesteraseB"/>
</dbReference>
<evidence type="ECO:0000256" key="1">
    <source>
        <dbReference type="ARBA" id="ARBA00005964"/>
    </source>
</evidence>
<dbReference type="AlphaFoldDB" id="A0A165MXC8"/>
<evidence type="ECO:0000256" key="2">
    <source>
        <dbReference type="ARBA" id="ARBA00022801"/>
    </source>
</evidence>
<protein>
    <recommendedName>
        <fullName evidence="3">Carboxylic ester hydrolase</fullName>
        <ecNumber evidence="3">3.1.1.-</ecNumber>
    </recommendedName>
</protein>
<evidence type="ECO:0000259" key="5">
    <source>
        <dbReference type="Pfam" id="PF00135"/>
    </source>
</evidence>
<dbReference type="Pfam" id="PF00135">
    <property type="entry name" value="COesterase"/>
    <property type="match status" value="1"/>
</dbReference>
<evidence type="ECO:0000313" key="6">
    <source>
        <dbReference type="EMBL" id="KZT66243.1"/>
    </source>
</evidence>
<dbReference type="InterPro" id="IPR029058">
    <property type="entry name" value="AB_hydrolase_fold"/>
</dbReference>
<dbReference type="PROSITE" id="PS00122">
    <property type="entry name" value="CARBOXYLESTERASE_B_1"/>
    <property type="match status" value="1"/>
</dbReference>
<keyword evidence="2 3" id="KW-0378">Hydrolase</keyword>
<dbReference type="ESTHER" id="9aphy-a0a165mxc8">
    <property type="family name" value="Fungal_carboxylesterase_lipase"/>
</dbReference>
<dbReference type="OrthoDB" id="6846267at2759"/>
<comment type="similarity">
    <text evidence="1 3">Belongs to the type-B carboxylesterase/lipase family.</text>
</comment>
<dbReference type="Proteomes" id="UP000076727">
    <property type="component" value="Unassembled WGS sequence"/>
</dbReference>
<dbReference type="Gene3D" id="3.40.50.1820">
    <property type="entry name" value="alpha/beta hydrolase"/>
    <property type="match status" value="1"/>
</dbReference>
<feature type="region of interest" description="Disordered" evidence="4">
    <location>
        <begin position="1"/>
        <end position="22"/>
    </location>
</feature>
<dbReference type="InterPro" id="IPR019826">
    <property type="entry name" value="Carboxylesterase_B_AS"/>
</dbReference>
<organism evidence="6 7">
    <name type="scientific">Daedalea quercina L-15889</name>
    <dbReference type="NCBI Taxonomy" id="1314783"/>
    <lineage>
        <taxon>Eukaryota</taxon>
        <taxon>Fungi</taxon>
        <taxon>Dikarya</taxon>
        <taxon>Basidiomycota</taxon>
        <taxon>Agaricomycotina</taxon>
        <taxon>Agaricomycetes</taxon>
        <taxon>Polyporales</taxon>
        <taxon>Fomitopsis</taxon>
    </lineage>
</organism>
<evidence type="ECO:0000256" key="4">
    <source>
        <dbReference type="SAM" id="MobiDB-lite"/>
    </source>
</evidence>
<name>A0A165MXC8_9APHY</name>
<dbReference type="GO" id="GO:0016787">
    <property type="term" value="F:hydrolase activity"/>
    <property type="evidence" value="ECO:0007669"/>
    <property type="project" value="UniProtKB-KW"/>
</dbReference>
<gene>
    <name evidence="6" type="ORF">DAEQUDRAFT_768162</name>
</gene>
<feature type="domain" description="Carboxylesterase type B" evidence="5">
    <location>
        <begin position="28"/>
        <end position="466"/>
    </location>
</feature>
<dbReference type="InterPro" id="IPR050309">
    <property type="entry name" value="Type-B_Carboxylest/Lipase"/>
</dbReference>
<reference evidence="6 7" key="1">
    <citation type="journal article" date="2016" name="Mol. Biol. Evol.">
        <title>Comparative Genomics of Early-Diverging Mushroom-Forming Fungi Provides Insights into the Origins of Lignocellulose Decay Capabilities.</title>
        <authorList>
            <person name="Nagy L.G."/>
            <person name="Riley R."/>
            <person name="Tritt A."/>
            <person name="Adam C."/>
            <person name="Daum C."/>
            <person name="Floudas D."/>
            <person name="Sun H."/>
            <person name="Yadav J.S."/>
            <person name="Pangilinan J."/>
            <person name="Larsson K.H."/>
            <person name="Matsuura K."/>
            <person name="Barry K."/>
            <person name="Labutti K."/>
            <person name="Kuo R."/>
            <person name="Ohm R.A."/>
            <person name="Bhattacharya S.S."/>
            <person name="Shirouzu T."/>
            <person name="Yoshinaga Y."/>
            <person name="Martin F.M."/>
            <person name="Grigoriev I.V."/>
            <person name="Hibbett D.S."/>
        </authorList>
    </citation>
    <scope>NUCLEOTIDE SEQUENCE [LARGE SCALE GENOMIC DNA]</scope>
    <source>
        <strain evidence="6 7">L-15889</strain>
    </source>
</reference>
<dbReference type="EC" id="3.1.1.-" evidence="3"/>
<dbReference type="SUPFAM" id="SSF53474">
    <property type="entry name" value="alpha/beta-Hydrolases"/>
    <property type="match status" value="1"/>
</dbReference>
<sequence>MSSSDSGFNPNVPDDQLQTELTAHSERLVVDTKYGPVTGGRATNGAPAFLELPYAIYNGRWQDPQPLPADYRYENKVYIYETAYCAQPLPPPDFPGVNIAALVGLGKPTENPLFLNVVCPPQFTPKSPFKCPVLIYIHGGFLQTGSPHELNSQAQYLAAEKSWVVVNIGYRVSILGFLSSDTPDISGNFGFKDQWQALLWVQANIDKFGGDPNNIQIAGDSAGAHSVHSILHYVSHLPDGQKAPFQSAMLQSNAILTMPSSKADHRTQYEAVCKALGLDPSSPTTYSDLRDPSKVPAETIMNALLDGKVPAPYDTFRDSIDGVWVKPTPEMMEWQRSGNFARAIKAKGVQYVLMGNLTQEWYVYGLVHPVKTMEDFTLNMERYYSADVTALLLKCYPPLPSNATQDEVNKYMGTALSDAQVYVPLRILARDLINAGFPLLRYEIGWVPEQLSALTGGYVSHGTDRVFWAYRLPLMKVSQIGTVKMWLDAVDAQVKSLQAGLNVQAKDMKKVYALKSDKTTGWKDDERWDELMHIASVLPGEQ</sequence>
<dbReference type="PANTHER" id="PTHR11559">
    <property type="entry name" value="CARBOXYLESTERASE"/>
    <property type="match status" value="1"/>
</dbReference>